<sequence length="148" mass="16866">MELRNYSNHLSITPNRQPTVQPEVKTEQAEKLNQPRKLNRSGKNNPLNNVSFEELLHREVNRQQEIKFSAHAEKRLKERNIALSEQDFAKINRAVQQAAAKGSRDSLLLYGDMALVTSITNRTIITAIDSKSMEDHVFTNIDSAVIIK</sequence>
<dbReference type="NCBIfam" id="TIGR02530">
    <property type="entry name" value="flg_new"/>
    <property type="match status" value="1"/>
</dbReference>
<dbReference type="STRING" id="1833852.B0537_12440"/>
<accession>A0A1S6IYG7</accession>
<keyword evidence="2" id="KW-0969">Cilium</keyword>
<gene>
    <name evidence="2" type="ORF">B0537_12440</name>
</gene>
<organism evidence="2 3">
    <name type="scientific">Desulforamulus ferrireducens</name>
    <dbReference type="NCBI Taxonomy" id="1833852"/>
    <lineage>
        <taxon>Bacteria</taxon>
        <taxon>Bacillati</taxon>
        <taxon>Bacillota</taxon>
        <taxon>Clostridia</taxon>
        <taxon>Eubacteriales</taxon>
        <taxon>Peptococcaceae</taxon>
        <taxon>Desulforamulus</taxon>
    </lineage>
</organism>
<feature type="compositionally biased region" description="Polar residues" evidence="1">
    <location>
        <begin position="41"/>
        <end position="50"/>
    </location>
</feature>
<name>A0A1S6IYG7_9FIRM</name>
<proteinExistence type="predicted"/>
<protein>
    <submittedName>
        <fullName evidence="2">Flagellar protein</fullName>
    </submittedName>
</protein>
<dbReference type="Pfam" id="PF12611">
    <property type="entry name" value="Flagellar_put"/>
    <property type="match status" value="1"/>
</dbReference>
<feature type="compositionally biased region" description="Polar residues" evidence="1">
    <location>
        <begin position="1"/>
        <end position="20"/>
    </location>
</feature>
<evidence type="ECO:0000256" key="1">
    <source>
        <dbReference type="SAM" id="MobiDB-lite"/>
    </source>
</evidence>
<dbReference type="Proteomes" id="UP000189464">
    <property type="component" value="Chromosome"/>
</dbReference>
<keyword evidence="3" id="KW-1185">Reference proteome</keyword>
<keyword evidence="2" id="KW-0282">Flagellum</keyword>
<evidence type="ECO:0000313" key="3">
    <source>
        <dbReference type="Proteomes" id="UP000189464"/>
    </source>
</evidence>
<dbReference type="InterPro" id="IPR013367">
    <property type="entry name" value="Flagellar_put"/>
</dbReference>
<keyword evidence="2" id="KW-0966">Cell projection</keyword>
<feature type="region of interest" description="Disordered" evidence="1">
    <location>
        <begin position="1"/>
        <end position="50"/>
    </location>
</feature>
<dbReference type="KEGG" id="dfg:B0537_12440"/>
<dbReference type="AlphaFoldDB" id="A0A1S6IYG7"/>
<evidence type="ECO:0000313" key="2">
    <source>
        <dbReference type="EMBL" id="AQS59817.1"/>
    </source>
</evidence>
<reference evidence="2 3" key="1">
    <citation type="journal article" date="2016" name="Int. J. Syst. Evol. Microbiol.">
        <title>Desulfotomaculum ferrireducens sp. nov., a moderately thermophilic sulfate-reducing and dissimilatory Fe(III)-reducing bacterium isolated from compost.</title>
        <authorList>
            <person name="Yang G."/>
            <person name="Guo J."/>
            <person name="Zhuang L."/>
            <person name="Yuan Y."/>
            <person name="Zhou S."/>
        </authorList>
    </citation>
    <scope>NUCLEOTIDE SEQUENCE [LARGE SCALE GENOMIC DNA]</scope>
    <source>
        <strain evidence="2 3">GSS09</strain>
    </source>
</reference>
<dbReference type="EMBL" id="CP019698">
    <property type="protein sequence ID" value="AQS59817.1"/>
    <property type="molecule type" value="Genomic_DNA"/>
</dbReference>